<evidence type="ECO:0000256" key="3">
    <source>
        <dbReference type="ARBA" id="ARBA00022801"/>
    </source>
</evidence>
<evidence type="ECO:0000256" key="5">
    <source>
        <dbReference type="SAM" id="SignalP"/>
    </source>
</evidence>
<keyword evidence="8" id="KW-1185">Reference proteome</keyword>
<feature type="chain" id="PRO_5045645774" evidence="5">
    <location>
        <begin position="28"/>
        <end position="177"/>
    </location>
</feature>
<sequence>MSYFVLILAKRVLATCLCCAFCTSAFAAEDGEPGFSASNFHVMDEMDKTSDLALFALGLAGTQYKFGGNSPDAGMDCSGLVRYVFKEILDKDLPRSSEEISHVGNAIEDHELRPGDLVFFNTLKRAFSHVGIYLGENKFIHSPASGGKVRIESMSVHYWKQRFNGARRIIGWRDAPR</sequence>
<keyword evidence="4" id="KW-0788">Thiol protease</keyword>
<reference evidence="7 8" key="1">
    <citation type="submission" date="2023-08" db="EMBL/GenBank/DDBJ databases">
        <title>Oxalobacteraceae gen .nov., isolated from river sludge outside the plant.</title>
        <authorList>
            <person name="Zhao S.Y."/>
        </authorList>
    </citation>
    <scope>NUCLEOTIDE SEQUENCE [LARGE SCALE GENOMIC DNA]</scope>
    <source>
        <strain evidence="7 8">R-40</strain>
    </source>
</reference>
<organism evidence="7 8">
    <name type="scientific">Keguizhuia sedimenti</name>
    <dbReference type="NCBI Taxonomy" id="3064264"/>
    <lineage>
        <taxon>Bacteria</taxon>
        <taxon>Pseudomonadati</taxon>
        <taxon>Pseudomonadota</taxon>
        <taxon>Betaproteobacteria</taxon>
        <taxon>Burkholderiales</taxon>
        <taxon>Oxalobacteraceae</taxon>
        <taxon>Keguizhuia</taxon>
    </lineage>
</organism>
<comment type="similarity">
    <text evidence="1">Belongs to the peptidase C40 family.</text>
</comment>
<protein>
    <submittedName>
        <fullName evidence="7">C40 family peptidase</fullName>
    </submittedName>
</protein>
<evidence type="ECO:0000256" key="1">
    <source>
        <dbReference type="ARBA" id="ARBA00007074"/>
    </source>
</evidence>
<dbReference type="Proteomes" id="UP001225596">
    <property type="component" value="Unassembled WGS sequence"/>
</dbReference>
<dbReference type="SUPFAM" id="SSF54001">
    <property type="entry name" value="Cysteine proteinases"/>
    <property type="match status" value="1"/>
</dbReference>
<evidence type="ECO:0000256" key="2">
    <source>
        <dbReference type="ARBA" id="ARBA00022670"/>
    </source>
</evidence>
<proteinExistence type="inferred from homology"/>
<keyword evidence="2" id="KW-0645">Protease</keyword>
<dbReference type="EMBL" id="JAUYVH010000003">
    <property type="protein sequence ID" value="MDQ9170267.1"/>
    <property type="molecule type" value="Genomic_DNA"/>
</dbReference>
<gene>
    <name evidence="7" type="ORF">Q8A64_07550</name>
</gene>
<dbReference type="PANTHER" id="PTHR47053">
    <property type="entry name" value="MUREIN DD-ENDOPEPTIDASE MEPH-RELATED"/>
    <property type="match status" value="1"/>
</dbReference>
<dbReference type="InterPro" id="IPR000064">
    <property type="entry name" value="NLP_P60_dom"/>
</dbReference>
<name>A0ABU1BMN1_9BURK</name>
<dbReference type="InterPro" id="IPR038765">
    <property type="entry name" value="Papain-like_cys_pep_sf"/>
</dbReference>
<dbReference type="Pfam" id="PF00877">
    <property type="entry name" value="NLPC_P60"/>
    <property type="match status" value="1"/>
</dbReference>
<feature type="signal peptide" evidence="5">
    <location>
        <begin position="1"/>
        <end position="27"/>
    </location>
</feature>
<keyword evidence="3" id="KW-0378">Hydrolase</keyword>
<dbReference type="Gene3D" id="3.90.1720.10">
    <property type="entry name" value="endopeptidase domain like (from Nostoc punctiforme)"/>
    <property type="match status" value="1"/>
</dbReference>
<comment type="caution">
    <text evidence="7">The sequence shown here is derived from an EMBL/GenBank/DDBJ whole genome shotgun (WGS) entry which is preliminary data.</text>
</comment>
<evidence type="ECO:0000313" key="8">
    <source>
        <dbReference type="Proteomes" id="UP001225596"/>
    </source>
</evidence>
<dbReference type="PANTHER" id="PTHR47053:SF1">
    <property type="entry name" value="MUREIN DD-ENDOPEPTIDASE MEPH-RELATED"/>
    <property type="match status" value="1"/>
</dbReference>
<evidence type="ECO:0000256" key="4">
    <source>
        <dbReference type="ARBA" id="ARBA00022807"/>
    </source>
</evidence>
<accession>A0ABU1BMN1</accession>
<evidence type="ECO:0000259" key="6">
    <source>
        <dbReference type="PROSITE" id="PS51935"/>
    </source>
</evidence>
<dbReference type="InterPro" id="IPR051202">
    <property type="entry name" value="Peptidase_C40"/>
</dbReference>
<dbReference type="PROSITE" id="PS51935">
    <property type="entry name" value="NLPC_P60"/>
    <property type="match status" value="1"/>
</dbReference>
<feature type="domain" description="NlpC/P60" evidence="6">
    <location>
        <begin position="46"/>
        <end position="170"/>
    </location>
</feature>
<evidence type="ECO:0000313" key="7">
    <source>
        <dbReference type="EMBL" id="MDQ9170267.1"/>
    </source>
</evidence>
<keyword evidence="5" id="KW-0732">Signal</keyword>